<dbReference type="PANTHER" id="PTHR10015:SF278">
    <property type="entry name" value="HEAT SHOCK FACTOR PROTEIN 5"/>
    <property type="match status" value="1"/>
</dbReference>
<evidence type="ECO:0000256" key="4">
    <source>
        <dbReference type="ARBA" id="ARBA00023242"/>
    </source>
</evidence>
<dbReference type="EMBL" id="VXAT01009068">
    <property type="protein sequence ID" value="NXL04826.1"/>
    <property type="molecule type" value="Genomic_DNA"/>
</dbReference>
<keyword evidence="4" id="KW-0539">Nucleus</keyword>
<sequence>MEEPRLPAALNPNNFPAKLWRLVNSPRFPSIRWDSRGEGLLIDQPLFECELLGVGPGHPTGPDGDGMAGAADLFKTKNFASFVRQLNLYGFHKVVARPVGSVVGPGPGLGPGGDDDDGGSFTRPLHHFHSPHFRRDQPDLLIHLKRLTSANKAKLAAGLEVTSRPPNRFQQLLSMSPHGDPLLPPSTLGEAHRAALAPHIDFHCLRKLLSLTLVSLCFVPTAGLLTVGQFHQPYHRDSLFPYSYISTSSQNNGTLPTKSLDQTPVPSRTWQSSLGLLPGHVASPAFPDKGIACPVFQRFPTEVTYTLQPVVSLLPIQQGSQTVATSLPQYSSYTFSMQYSQAYYPTAATQCFSPPAHTDPLTGCASPTASMYTHCSFFQSSPVQSPCAAELLPSDWACNTSEEDKKTEVNLEDVFQIVDEMRSSPKAELVKVEPVESQCSTPQSNGGQPLLVNSENSDPPSSTEENQLEALIPVAPDTSFVMGADQAVTCSPSQPAEFLCATYTTASVESAAAEVVQESVTTQEACEKLREQPCHYPTQSSVMFVQEGPFSLEQENTSVQCESSTSETEERHFTSGTEPANKSVEGTDSPVKPGCRKRRHSSKSPDLHLLVDVACKQGCFRQEETRE</sequence>
<comment type="subcellular location">
    <subcellularLocation>
        <location evidence="1">Nucleus</location>
    </subcellularLocation>
</comment>
<gene>
    <name evidence="8" type="primary">Hsf5</name>
    <name evidence="8" type="ORF">MESCAY_R07367</name>
</gene>
<comment type="caution">
    <text evidence="8">The sequence shown here is derived from an EMBL/GenBank/DDBJ whole genome shotgun (WGS) entry which is preliminary data.</text>
</comment>
<evidence type="ECO:0000256" key="6">
    <source>
        <dbReference type="SAM" id="MobiDB-lite"/>
    </source>
</evidence>
<evidence type="ECO:0000259" key="7">
    <source>
        <dbReference type="SMART" id="SM00415"/>
    </source>
</evidence>
<dbReference type="SUPFAM" id="SSF46785">
    <property type="entry name" value="Winged helix' DNA-binding domain"/>
    <property type="match status" value="1"/>
</dbReference>
<dbReference type="InterPro" id="IPR036388">
    <property type="entry name" value="WH-like_DNA-bd_sf"/>
</dbReference>
<evidence type="ECO:0000313" key="9">
    <source>
        <dbReference type="Proteomes" id="UP000574277"/>
    </source>
</evidence>
<evidence type="ECO:0000256" key="2">
    <source>
        <dbReference type="ARBA" id="ARBA00006403"/>
    </source>
</evidence>
<dbReference type="PANTHER" id="PTHR10015">
    <property type="entry name" value="HEAT SHOCK TRANSCRIPTION FACTOR"/>
    <property type="match status" value="1"/>
</dbReference>
<comment type="similarity">
    <text evidence="2 5">Belongs to the HSF family.</text>
</comment>
<feature type="compositionally biased region" description="Polar residues" evidence="6">
    <location>
        <begin position="574"/>
        <end position="586"/>
    </location>
</feature>
<dbReference type="Gene3D" id="1.10.10.10">
    <property type="entry name" value="Winged helix-like DNA-binding domain superfamily/Winged helix DNA-binding domain"/>
    <property type="match status" value="1"/>
</dbReference>
<dbReference type="Pfam" id="PF00447">
    <property type="entry name" value="HSF_DNA-bind"/>
    <property type="match status" value="1"/>
</dbReference>
<feature type="non-terminal residue" evidence="8">
    <location>
        <position position="627"/>
    </location>
</feature>
<evidence type="ECO:0000256" key="5">
    <source>
        <dbReference type="RuleBase" id="RU004020"/>
    </source>
</evidence>
<evidence type="ECO:0000313" key="8">
    <source>
        <dbReference type="EMBL" id="NXL04826.1"/>
    </source>
</evidence>
<proteinExistence type="inferred from homology"/>
<reference evidence="8 9" key="1">
    <citation type="submission" date="2019-09" db="EMBL/GenBank/DDBJ databases">
        <title>Bird 10,000 Genomes (B10K) Project - Family phase.</title>
        <authorList>
            <person name="Zhang G."/>
        </authorList>
    </citation>
    <scope>NUCLEOTIDE SEQUENCE [LARGE SCALE GENOMIC DNA]</scope>
    <source>
        <strain evidence="8">B10K-DU-001-44</strain>
        <tissue evidence="8">Muscle</tissue>
    </source>
</reference>
<dbReference type="GO" id="GO:0003700">
    <property type="term" value="F:DNA-binding transcription factor activity"/>
    <property type="evidence" value="ECO:0007669"/>
    <property type="project" value="InterPro"/>
</dbReference>
<dbReference type="AlphaFoldDB" id="A0A7L0PHU5"/>
<evidence type="ECO:0000256" key="3">
    <source>
        <dbReference type="ARBA" id="ARBA00023125"/>
    </source>
</evidence>
<keyword evidence="3" id="KW-0238">DNA-binding</keyword>
<dbReference type="GO" id="GO:0043565">
    <property type="term" value="F:sequence-specific DNA binding"/>
    <property type="evidence" value="ECO:0007669"/>
    <property type="project" value="InterPro"/>
</dbReference>
<feature type="region of interest" description="Disordered" evidence="6">
    <location>
        <begin position="560"/>
        <end position="604"/>
    </location>
</feature>
<organism evidence="8 9">
    <name type="scientific">Mesembrinibis cayennensis</name>
    <dbReference type="NCBI Taxonomy" id="1118748"/>
    <lineage>
        <taxon>Eukaryota</taxon>
        <taxon>Metazoa</taxon>
        <taxon>Chordata</taxon>
        <taxon>Craniata</taxon>
        <taxon>Vertebrata</taxon>
        <taxon>Euteleostomi</taxon>
        <taxon>Archelosauria</taxon>
        <taxon>Archosauria</taxon>
        <taxon>Dinosauria</taxon>
        <taxon>Saurischia</taxon>
        <taxon>Theropoda</taxon>
        <taxon>Coelurosauria</taxon>
        <taxon>Aves</taxon>
        <taxon>Neognathae</taxon>
        <taxon>Neoaves</taxon>
        <taxon>Aequornithes</taxon>
        <taxon>Pelecaniformes</taxon>
        <taxon>Threskiornithidae</taxon>
        <taxon>Mesembrinibis</taxon>
    </lineage>
</organism>
<name>A0A7L0PHU5_9AVES</name>
<dbReference type="GO" id="GO:0005634">
    <property type="term" value="C:nucleus"/>
    <property type="evidence" value="ECO:0007669"/>
    <property type="project" value="UniProtKB-SubCell"/>
</dbReference>
<dbReference type="Proteomes" id="UP000574277">
    <property type="component" value="Unassembled WGS sequence"/>
</dbReference>
<feature type="region of interest" description="Disordered" evidence="6">
    <location>
        <begin position="435"/>
        <end position="466"/>
    </location>
</feature>
<feature type="domain" description="HSF-type DNA-binding" evidence="7">
    <location>
        <begin position="11"/>
        <end position="147"/>
    </location>
</feature>
<feature type="non-terminal residue" evidence="8">
    <location>
        <position position="1"/>
    </location>
</feature>
<accession>A0A7L0PHU5</accession>
<feature type="compositionally biased region" description="Polar residues" evidence="6">
    <location>
        <begin position="437"/>
        <end position="465"/>
    </location>
</feature>
<protein>
    <submittedName>
        <fullName evidence="8">HSF5 protein</fullName>
    </submittedName>
</protein>
<dbReference type="InterPro" id="IPR036390">
    <property type="entry name" value="WH_DNA-bd_sf"/>
</dbReference>
<dbReference type="SMART" id="SM00415">
    <property type="entry name" value="HSF"/>
    <property type="match status" value="1"/>
</dbReference>
<evidence type="ECO:0000256" key="1">
    <source>
        <dbReference type="ARBA" id="ARBA00004123"/>
    </source>
</evidence>
<dbReference type="InterPro" id="IPR000232">
    <property type="entry name" value="HSF_DNA-bd"/>
</dbReference>
<keyword evidence="9" id="KW-1185">Reference proteome</keyword>